<evidence type="ECO:0000313" key="1">
    <source>
        <dbReference type="EMBL" id="MBD2535913.1"/>
    </source>
</evidence>
<dbReference type="Proteomes" id="UP000623440">
    <property type="component" value="Unassembled WGS sequence"/>
</dbReference>
<dbReference type="RefSeq" id="WP_190946701.1">
    <property type="nucleotide sequence ID" value="NZ_JACJSI010000352.1"/>
</dbReference>
<comment type="caution">
    <text evidence="1">The sequence shown here is derived from an EMBL/GenBank/DDBJ whole genome shotgun (WGS) entry which is preliminary data.</text>
</comment>
<accession>A0ABR8E399</accession>
<name>A0ABR8E399_9NOSO</name>
<gene>
    <name evidence="1" type="ORF">H6G97_43905</name>
</gene>
<protein>
    <submittedName>
        <fullName evidence="1">Uncharacterized protein</fullName>
    </submittedName>
</protein>
<dbReference type="EMBL" id="JACJSI010000352">
    <property type="protein sequence ID" value="MBD2535913.1"/>
    <property type="molecule type" value="Genomic_DNA"/>
</dbReference>
<evidence type="ECO:0000313" key="2">
    <source>
        <dbReference type="Proteomes" id="UP000623440"/>
    </source>
</evidence>
<reference evidence="1 2" key="1">
    <citation type="journal article" date="2020" name="ISME J.">
        <title>Comparative genomics reveals insights into cyanobacterial evolution and habitat adaptation.</title>
        <authorList>
            <person name="Chen M.Y."/>
            <person name="Teng W.K."/>
            <person name="Zhao L."/>
            <person name="Hu C.X."/>
            <person name="Zhou Y.K."/>
            <person name="Han B.P."/>
            <person name="Song L.R."/>
            <person name="Shu W.S."/>
        </authorList>
    </citation>
    <scope>NUCLEOTIDE SEQUENCE [LARGE SCALE GENOMIC DNA]</scope>
    <source>
        <strain evidence="1 2">FACHB-838</strain>
    </source>
</reference>
<organism evidence="1 2">
    <name type="scientific">Nostoc flagelliforme FACHB-838</name>
    <dbReference type="NCBI Taxonomy" id="2692904"/>
    <lineage>
        <taxon>Bacteria</taxon>
        <taxon>Bacillati</taxon>
        <taxon>Cyanobacteriota</taxon>
        <taxon>Cyanophyceae</taxon>
        <taxon>Nostocales</taxon>
        <taxon>Nostocaceae</taxon>
        <taxon>Nostoc</taxon>
    </lineage>
</organism>
<sequence length="295" mass="34662">MQLPQEEADYFFSLFKPLLVYTNQKFQITPGIKKPEDIERYPFESTVKIRDKLYQNPELFDRFIQENTDTLSPENISIIQSWKGFIPGKFFVFRYLKKYTVFLTNDEPPKAYGVLSLYSPFEEIVGSSLPRLVETVLLPFKDKIVSDGIFKFSNIFFVRGVQGSLKENYELAKTRFGIITSLTASVSEIESPEIAKLKTYLKSQKNLEEHWDEIRILKEKSSEIKHLYYQEVGKIYAKKYSKQWREIGLNDVWFAFFEAMPIASGKTQVDVERTVKQILPKPQQKFVYYFHLKGK</sequence>
<proteinExistence type="predicted"/>
<keyword evidence="2" id="KW-1185">Reference proteome</keyword>